<keyword evidence="6" id="KW-0539">Nucleus</keyword>
<dbReference type="InterPro" id="IPR001005">
    <property type="entry name" value="SANT/Myb"/>
</dbReference>
<keyword evidence="3" id="KW-0805">Transcription regulation</keyword>
<dbReference type="FunFam" id="1.10.10.60:FF:000381">
    <property type="entry name" value="Transcription factor MYB119"/>
    <property type="match status" value="1"/>
</dbReference>
<keyword evidence="5" id="KW-0804">Transcription</keyword>
<feature type="domain" description="Myb-like" evidence="8">
    <location>
        <begin position="260"/>
        <end position="310"/>
    </location>
</feature>
<dbReference type="Pfam" id="PF00249">
    <property type="entry name" value="Myb_DNA-binding"/>
    <property type="match status" value="2"/>
</dbReference>
<dbReference type="SMART" id="SM00717">
    <property type="entry name" value="SANT"/>
    <property type="match status" value="2"/>
</dbReference>
<evidence type="ECO:0000256" key="3">
    <source>
        <dbReference type="ARBA" id="ARBA00023015"/>
    </source>
</evidence>
<dbReference type="Gene3D" id="1.10.10.60">
    <property type="entry name" value="Homeodomain-like"/>
    <property type="match status" value="2"/>
</dbReference>
<evidence type="ECO:0000259" key="8">
    <source>
        <dbReference type="PROSITE" id="PS50090"/>
    </source>
</evidence>
<feature type="compositionally biased region" description="Basic and acidic residues" evidence="7">
    <location>
        <begin position="1"/>
        <end position="12"/>
    </location>
</feature>
<dbReference type="AlphaFoldDB" id="A0A067FTX0"/>
<reference evidence="10 11" key="1">
    <citation type="submission" date="2014-04" db="EMBL/GenBank/DDBJ databases">
        <authorList>
            <consortium name="International Citrus Genome Consortium"/>
            <person name="Gmitter F."/>
            <person name="Chen C."/>
            <person name="Farmerie W."/>
            <person name="Harkins T."/>
            <person name="Desany B."/>
            <person name="Mohiuddin M."/>
            <person name="Kodira C."/>
            <person name="Borodovsky M."/>
            <person name="Lomsadze A."/>
            <person name="Burns P."/>
            <person name="Jenkins J."/>
            <person name="Prochnik S."/>
            <person name="Shu S."/>
            <person name="Chapman J."/>
            <person name="Pitluck S."/>
            <person name="Schmutz J."/>
            <person name="Rokhsar D."/>
        </authorList>
    </citation>
    <scope>NUCLEOTIDE SEQUENCE</scope>
</reference>
<dbReference type="PANTHER" id="PTHR45614:SF285">
    <property type="entry name" value="TRANSCRIPTION FACTOR MYB98"/>
    <property type="match status" value="1"/>
</dbReference>
<organism evidence="10 11">
    <name type="scientific">Citrus sinensis</name>
    <name type="common">Sweet orange</name>
    <name type="synonym">Citrus aurantium var. sinensis</name>
    <dbReference type="NCBI Taxonomy" id="2711"/>
    <lineage>
        <taxon>Eukaryota</taxon>
        <taxon>Viridiplantae</taxon>
        <taxon>Streptophyta</taxon>
        <taxon>Embryophyta</taxon>
        <taxon>Tracheophyta</taxon>
        <taxon>Spermatophyta</taxon>
        <taxon>Magnoliopsida</taxon>
        <taxon>eudicotyledons</taxon>
        <taxon>Gunneridae</taxon>
        <taxon>Pentapetalae</taxon>
        <taxon>rosids</taxon>
        <taxon>malvids</taxon>
        <taxon>Sapindales</taxon>
        <taxon>Rutaceae</taxon>
        <taxon>Aurantioideae</taxon>
        <taxon>Citrus</taxon>
    </lineage>
</organism>
<evidence type="ECO:0000313" key="11">
    <source>
        <dbReference type="Proteomes" id="UP000027120"/>
    </source>
</evidence>
<evidence type="ECO:0000256" key="7">
    <source>
        <dbReference type="SAM" id="MobiDB-lite"/>
    </source>
</evidence>
<feature type="domain" description="HTH myb-type" evidence="9">
    <location>
        <begin position="208"/>
        <end position="263"/>
    </location>
</feature>
<evidence type="ECO:0000256" key="1">
    <source>
        <dbReference type="ARBA" id="ARBA00004123"/>
    </source>
</evidence>
<dbReference type="PROSITE" id="PS51294">
    <property type="entry name" value="HTH_MYB"/>
    <property type="match status" value="2"/>
</dbReference>
<evidence type="ECO:0008006" key="12">
    <source>
        <dbReference type="Google" id="ProtNLM"/>
    </source>
</evidence>
<dbReference type="GO" id="GO:0000981">
    <property type="term" value="F:DNA-binding transcription factor activity, RNA polymerase II-specific"/>
    <property type="evidence" value="ECO:0000318"/>
    <property type="project" value="GO_Central"/>
</dbReference>
<dbReference type="InterPro" id="IPR017930">
    <property type="entry name" value="Myb_dom"/>
</dbReference>
<evidence type="ECO:0000256" key="5">
    <source>
        <dbReference type="ARBA" id="ARBA00023163"/>
    </source>
</evidence>
<feature type="domain" description="Myb-like" evidence="8">
    <location>
        <begin position="208"/>
        <end position="259"/>
    </location>
</feature>
<dbReference type="InterPro" id="IPR009057">
    <property type="entry name" value="Homeodomain-like_sf"/>
</dbReference>
<feature type="region of interest" description="Disordered" evidence="7">
    <location>
        <begin position="340"/>
        <end position="373"/>
    </location>
</feature>
<dbReference type="PaxDb" id="2711-XP_006477545.1"/>
<proteinExistence type="predicted"/>
<feature type="domain" description="HTH myb-type" evidence="9">
    <location>
        <begin position="264"/>
        <end position="314"/>
    </location>
</feature>
<dbReference type="InterPro" id="IPR050560">
    <property type="entry name" value="MYB_TF"/>
</dbReference>
<dbReference type="PROSITE" id="PS50090">
    <property type="entry name" value="MYB_LIKE"/>
    <property type="match status" value="2"/>
</dbReference>
<keyword evidence="2" id="KW-0677">Repeat</keyword>
<keyword evidence="4" id="KW-0238">DNA-binding</keyword>
<name>A0A067FTX0_CITSI</name>
<dbReference type="CDD" id="cd00167">
    <property type="entry name" value="SANT"/>
    <property type="match status" value="2"/>
</dbReference>
<dbReference type="FunFam" id="1.10.10.60:FF:000010">
    <property type="entry name" value="Transcriptional activator Myb isoform A"/>
    <property type="match status" value="1"/>
</dbReference>
<dbReference type="SMR" id="A0A067FTX0"/>
<evidence type="ECO:0000256" key="2">
    <source>
        <dbReference type="ARBA" id="ARBA00022737"/>
    </source>
</evidence>
<keyword evidence="11" id="KW-1185">Reference proteome</keyword>
<dbReference type="GO" id="GO:0005634">
    <property type="term" value="C:nucleus"/>
    <property type="evidence" value="ECO:0000318"/>
    <property type="project" value="GO_Central"/>
</dbReference>
<dbReference type="EMBL" id="KK784892">
    <property type="protein sequence ID" value="KDO69615.1"/>
    <property type="molecule type" value="Genomic_DNA"/>
</dbReference>
<dbReference type="Proteomes" id="UP000027120">
    <property type="component" value="Unassembled WGS sequence"/>
</dbReference>
<sequence length="458" mass="52574">MELDTKLRDQAHHHASQQQPIFLSENYMKPELPFEVPSSKGTTITNNLQDFDRHHHDLDDDDGHHHLFVNLNGSSSTNPFSVHTSCFESLDAFPYNYSSSSNFDFYECKPFADHNYSSGNGQVMDNFQSGGYLNYHQQQQVNPVDILGSDHRSHMQLDFQEMKPVNFLVSDEVSCVSAGNGYYKKAGMDKNNNRAYHSVRKTMKIGKKSNVVKGQWTTEEDRLLIRLVDQFGIRKWSHIAQMLPGRIGKQCRERWHNHLRPDIKKDIWSEEEDKALIEAHAEIGNKWAEIAKRLPGRTENSIKNHWNATKRRQFSKRKCRSKYPRASLLQDYIKSLNLDAAGSSKHQRKNSSNINANNKSKAATKSSPPAAAEQDFCRSDHLVPDFDFNEVPDFDFDDKLFDENCSIDSLIEEMTCAPVVDHQKSLDMKVPPLDVPPVMEFEVKKELDLVEMISQANL</sequence>
<feature type="region of interest" description="Disordered" evidence="7">
    <location>
        <begin position="1"/>
        <end position="20"/>
    </location>
</feature>
<protein>
    <recommendedName>
        <fullName evidence="12">Transcription factor MYB98</fullName>
    </recommendedName>
</protein>
<dbReference type="SUPFAM" id="SSF46689">
    <property type="entry name" value="Homeodomain-like"/>
    <property type="match status" value="1"/>
</dbReference>
<dbReference type="GO" id="GO:0006355">
    <property type="term" value="P:regulation of DNA-templated transcription"/>
    <property type="evidence" value="ECO:0000318"/>
    <property type="project" value="GO_Central"/>
</dbReference>
<feature type="compositionally biased region" description="Low complexity" evidence="7">
    <location>
        <begin position="350"/>
        <end position="372"/>
    </location>
</feature>
<comment type="subcellular location">
    <subcellularLocation>
        <location evidence="1">Nucleus</location>
    </subcellularLocation>
</comment>
<evidence type="ECO:0000256" key="4">
    <source>
        <dbReference type="ARBA" id="ARBA00023125"/>
    </source>
</evidence>
<dbReference type="PANTHER" id="PTHR45614">
    <property type="entry name" value="MYB PROTEIN-RELATED"/>
    <property type="match status" value="1"/>
</dbReference>
<evidence type="ECO:0000256" key="6">
    <source>
        <dbReference type="ARBA" id="ARBA00023242"/>
    </source>
</evidence>
<dbReference type="GO" id="GO:0000978">
    <property type="term" value="F:RNA polymerase II cis-regulatory region sequence-specific DNA binding"/>
    <property type="evidence" value="ECO:0000318"/>
    <property type="project" value="GO_Central"/>
</dbReference>
<accession>A0A067FTX0</accession>
<gene>
    <name evidence="10" type="ORF">CISIN_1g046859mg</name>
</gene>
<evidence type="ECO:0000259" key="9">
    <source>
        <dbReference type="PROSITE" id="PS51294"/>
    </source>
</evidence>
<evidence type="ECO:0000313" key="10">
    <source>
        <dbReference type="EMBL" id="KDO69615.1"/>
    </source>
</evidence>
<dbReference type="eggNOG" id="KOG0048">
    <property type="taxonomic scope" value="Eukaryota"/>
</dbReference>